<sequence length="70" mass="7962">MSHDAAGGSVTRDIRDAGLILLERHNILSHSRIVVWLQNTHAEPIRVRIRFEISKLQLNTFHVTNMSGTM</sequence>
<dbReference type="RefSeq" id="XP_024579161.1">
    <property type="nucleotide sequence ID" value="XM_024728711.1"/>
</dbReference>
<evidence type="ECO:0000313" key="1">
    <source>
        <dbReference type="EMBL" id="CEG42792.1"/>
    </source>
</evidence>
<protein>
    <submittedName>
        <fullName evidence="1">Uncharacterized protein</fullName>
    </submittedName>
</protein>
<dbReference type="EMBL" id="CCYD01000645">
    <property type="protein sequence ID" value="CEG42792.1"/>
    <property type="molecule type" value="Genomic_DNA"/>
</dbReference>
<name>A0A0P1AP04_PLAHL</name>
<dbReference type="GeneID" id="36408094"/>
<reference evidence="2" key="1">
    <citation type="submission" date="2014-09" db="EMBL/GenBank/DDBJ databases">
        <authorList>
            <person name="Sharma Rahul"/>
            <person name="Thines Marco"/>
        </authorList>
    </citation>
    <scope>NUCLEOTIDE SEQUENCE [LARGE SCALE GENOMIC DNA]</scope>
</reference>
<evidence type="ECO:0000313" key="2">
    <source>
        <dbReference type="Proteomes" id="UP000054928"/>
    </source>
</evidence>
<proteinExistence type="predicted"/>
<dbReference type="AlphaFoldDB" id="A0A0P1AP04"/>
<accession>A0A0P1AP04</accession>
<keyword evidence="2" id="KW-1185">Reference proteome</keyword>
<dbReference type="Proteomes" id="UP000054928">
    <property type="component" value="Unassembled WGS sequence"/>
</dbReference>
<organism evidence="1 2">
    <name type="scientific">Plasmopara halstedii</name>
    <name type="common">Downy mildew of sunflower</name>
    <dbReference type="NCBI Taxonomy" id="4781"/>
    <lineage>
        <taxon>Eukaryota</taxon>
        <taxon>Sar</taxon>
        <taxon>Stramenopiles</taxon>
        <taxon>Oomycota</taxon>
        <taxon>Peronosporomycetes</taxon>
        <taxon>Peronosporales</taxon>
        <taxon>Peronosporaceae</taxon>
        <taxon>Plasmopara</taxon>
    </lineage>
</organism>